<feature type="domain" description="T-SNARE coiled-coil homology" evidence="8">
    <location>
        <begin position="564"/>
        <end position="626"/>
    </location>
</feature>
<dbReference type="Gene3D" id="6.10.340.10">
    <property type="match status" value="1"/>
</dbReference>
<dbReference type="InterPro" id="IPR003660">
    <property type="entry name" value="HAMP_dom"/>
</dbReference>
<dbReference type="InterPro" id="IPR000727">
    <property type="entry name" value="T_SNARE_dom"/>
</dbReference>
<keyword evidence="2" id="KW-1003">Cell membrane</keyword>
<evidence type="ECO:0000256" key="3">
    <source>
        <dbReference type="ARBA" id="ARBA00023224"/>
    </source>
</evidence>
<dbReference type="Pfam" id="PF00672">
    <property type="entry name" value="HAMP"/>
    <property type="match status" value="1"/>
</dbReference>
<evidence type="ECO:0000256" key="1">
    <source>
        <dbReference type="ARBA" id="ARBA00004429"/>
    </source>
</evidence>
<evidence type="ECO:0000256" key="5">
    <source>
        <dbReference type="PROSITE-ProRule" id="PRU00284"/>
    </source>
</evidence>
<reference evidence="10 11" key="1">
    <citation type="submission" date="2017-07" db="EMBL/GenBank/DDBJ databases">
        <title>Elstera cyanobacteriorum sp. nov., a novel bacterium isolated from cyanobacterial aggregates in a eutrophic lake.</title>
        <authorList>
            <person name="Cai H."/>
        </authorList>
    </citation>
    <scope>NUCLEOTIDE SEQUENCE [LARGE SCALE GENOMIC DNA]</scope>
    <source>
        <strain evidence="10 11">TH019</strain>
    </source>
</reference>
<evidence type="ECO:0000259" key="8">
    <source>
        <dbReference type="PROSITE" id="PS50192"/>
    </source>
</evidence>
<dbReference type="CDD" id="cd06225">
    <property type="entry name" value="HAMP"/>
    <property type="match status" value="1"/>
</dbReference>
<dbReference type="SMART" id="SM00283">
    <property type="entry name" value="MA"/>
    <property type="match status" value="1"/>
</dbReference>
<protein>
    <recommendedName>
        <fullName evidence="12">Methyl-accepting chemotaxis protein</fullName>
    </recommendedName>
</protein>
<dbReference type="PROSITE" id="PS50885">
    <property type="entry name" value="HAMP"/>
    <property type="match status" value="1"/>
</dbReference>
<proteinExistence type="inferred from homology"/>
<dbReference type="AlphaFoldDB" id="A0A255XT87"/>
<name>A0A255XT87_9PROT</name>
<gene>
    <name evidence="10" type="ORF">CHR90_08610</name>
</gene>
<dbReference type="PANTHER" id="PTHR32089:SF112">
    <property type="entry name" value="LYSOZYME-LIKE PROTEIN-RELATED"/>
    <property type="match status" value="1"/>
</dbReference>
<dbReference type="RefSeq" id="WP_094408575.1">
    <property type="nucleotide sequence ID" value="NZ_BMJZ01000004.1"/>
</dbReference>
<accession>A0A255XT87</accession>
<evidence type="ECO:0000313" key="10">
    <source>
        <dbReference type="EMBL" id="OYQ19470.1"/>
    </source>
</evidence>
<dbReference type="SUPFAM" id="SSF58104">
    <property type="entry name" value="Methyl-accepting chemotaxis protein (MCP) signaling domain"/>
    <property type="match status" value="1"/>
</dbReference>
<dbReference type="OrthoDB" id="7293398at2"/>
<feature type="domain" description="Methyl-accepting transducer" evidence="7">
    <location>
        <begin position="419"/>
        <end position="648"/>
    </location>
</feature>
<comment type="similarity">
    <text evidence="4">Belongs to the methyl-accepting chemotaxis (MCP) protein family.</text>
</comment>
<dbReference type="GO" id="GO:0005886">
    <property type="term" value="C:plasma membrane"/>
    <property type="evidence" value="ECO:0007669"/>
    <property type="project" value="UniProtKB-SubCell"/>
</dbReference>
<evidence type="ECO:0000256" key="6">
    <source>
        <dbReference type="SAM" id="Phobius"/>
    </source>
</evidence>
<evidence type="ECO:0000256" key="2">
    <source>
        <dbReference type="ARBA" id="ARBA00022519"/>
    </source>
</evidence>
<keyword evidence="6" id="KW-0812">Transmembrane</keyword>
<dbReference type="Proteomes" id="UP000216361">
    <property type="component" value="Unassembled WGS sequence"/>
</dbReference>
<dbReference type="GO" id="GO:0007165">
    <property type="term" value="P:signal transduction"/>
    <property type="evidence" value="ECO:0007669"/>
    <property type="project" value="UniProtKB-KW"/>
</dbReference>
<dbReference type="PROSITE" id="PS50192">
    <property type="entry name" value="T_SNARE"/>
    <property type="match status" value="1"/>
</dbReference>
<dbReference type="Gene3D" id="1.10.287.950">
    <property type="entry name" value="Methyl-accepting chemotaxis protein"/>
    <property type="match status" value="1"/>
</dbReference>
<dbReference type="InterPro" id="IPR004089">
    <property type="entry name" value="MCPsignal_dom"/>
</dbReference>
<keyword evidence="6" id="KW-0472">Membrane</keyword>
<dbReference type="Pfam" id="PF00015">
    <property type="entry name" value="MCPsignal"/>
    <property type="match status" value="1"/>
</dbReference>
<dbReference type="EMBL" id="NOXS01000031">
    <property type="protein sequence ID" value="OYQ19470.1"/>
    <property type="molecule type" value="Genomic_DNA"/>
</dbReference>
<dbReference type="PROSITE" id="PS50111">
    <property type="entry name" value="CHEMOTAXIS_TRANSDUC_2"/>
    <property type="match status" value="1"/>
</dbReference>
<evidence type="ECO:0000259" key="7">
    <source>
        <dbReference type="PROSITE" id="PS50111"/>
    </source>
</evidence>
<evidence type="ECO:0000256" key="4">
    <source>
        <dbReference type="ARBA" id="ARBA00029447"/>
    </source>
</evidence>
<comment type="caution">
    <text evidence="10">The sequence shown here is derived from an EMBL/GenBank/DDBJ whole genome shotgun (WGS) entry which is preliminary data.</text>
</comment>
<sequence length="668" mass="68837">MPGIFRVLDRITITRRITLGFGVLILVSAGLGLLSWAALSTVSANLAQVKQSAATSTAAAQLDLALTGLWPKIDAAVLADGAAVPALLDDGARRVAAFDAALSPAYRDYADSVRQTLSVSDQWAAVRQQMPALEAVFPPALKALSDHRKLIFDAEGVAAIADLSTRLDDGIKQHLALAERAGAGLTKTSATELPARADALLKAWKYASDSLKTFAATANGSEETEAVAKLQPAVEAYAKLLQQSADLLIARAKLRLEKLAPIQAGLAEKLRGVSEAAQADQAALINETSRTAQAATWQSIVVPSVALAIGGVAAVLVALSITGPLGRITQAMRDLAGGDLNARVDLGHARGEIGALVAALDAFRQNALSRRDLEIAQAEAQKAREARLHRLDTLTKGLDATAHDLLGTLAQAADQLEGTAQSLATVSREATAQGNAIAEASALASESIQSVATASDQLDSSIAEIARQAAMSQQVADDARQKAAEGMQSVAQLETASRKIGDVVSLINQIAGQTNLLALNATIEAARAGDAGKGFAVVASEVKTLAGQSSKATEEIAAQVADVQRVAEETAASIRAISGVIAHVATIAATIASAVEEQSTATREIGRQAGTAAAGAESVSRSLTQIRQGIGVTSSSAGQVLDSAQNLSRETGVLRAELSSFLKDVRAA</sequence>
<keyword evidence="2" id="KW-0997">Cell inner membrane</keyword>
<evidence type="ECO:0008006" key="12">
    <source>
        <dbReference type="Google" id="ProtNLM"/>
    </source>
</evidence>
<keyword evidence="11" id="KW-1185">Reference proteome</keyword>
<keyword evidence="6" id="KW-1133">Transmembrane helix</keyword>
<keyword evidence="3 5" id="KW-0807">Transducer</keyword>
<evidence type="ECO:0000259" key="9">
    <source>
        <dbReference type="PROSITE" id="PS50885"/>
    </source>
</evidence>
<comment type="subcellular location">
    <subcellularLocation>
        <location evidence="1">Cell inner membrane</location>
        <topology evidence="1">Multi-pass membrane protein</topology>
    </subcellularLocation>
</comment>
<organism evidence="10 11">
    <name type="scientific">Elstera cyanobacteriorum</name>
    <dbReference type="NCBI Taxonomy" id="2022747"/>
    <lineage>
        <taxon>Bacteria</taxon>
        <taxon>Pseudomonadati</taxon>
        <taxon>Pseudomonadota</taxon>
        <taxon>Alphaproteobacteria</taxon>
        <taxon>Rhodospirillales</taxon>
        <taxon>Rhodospirillaceae</taxon>
        <taxon>Elstera</taxon>
    </lineage>
</organism>
<feature type="transmembrane region" description="Helical" evidence="6">
    <location>
        <begin position="21"/>
        <end position="39"/>
    </location>
</feature>
<dbReference type="SMART" id="SM00304">
    <property type="entry name" value="HAMP"/>
    <property type="match status" value="1"/>
</dbReference>
<feature type="domain" description="HAMP" evidence="9">
    <location>
        <begin position="319"/>
        <end position="372"/>
    </location>
</feature>
<dbReference type="PANTHER" id="PTHR32089">
    <property type="entry name" value="METHYL-ACCEPTING CHEMOTAXIS PROTEIN MCPB"/>
    <property type="match status" value="1"/>
</dbReference>
<evidence type="ECO:0000313" key="11">
    <source>
        <dbReference type="Proteomes" id="UP000216361"/>
    </source>
</evidence>